<dbReference type="InterPro" id="IPR029071">
    <property type="entry name" value="Ubiquitin-like_domsf"/>
</dbReference>
<evidence type="ECO:0008006" key="3">
    <source>
        <dbReference type="Google" id="ProtNLM"/>
    </source>
</evidence>
<dbReference type="EnsemblMetazoa" id="BGLB034486-RB">
    <property type="protein sequence ID" value="BGLB034486-PB"/>
    <property type="gene ID" value="BGLB034486"/>
</dbReference>
<reference evidence="1" key="1">
    <citation type="submission" date="2020-05" db="UniProtKB">
        <authorList>
            <consortium name="EnsemblMetazoa"/>
        </authorList>
    </citation>
    <scope>IDENTIFICATION</scope>
    <source>
        <strain evidence="1">BB02</strain>
    </source>
</reference>
<accession>A0A2C9LSI2</accession>
<proteinExistence type="predicted"/>
<organism evidence="1 2">
    <name type="scientific">Biomphalaria glabrata</name>
    <name type="common">Bloodfluke planorb</name>
    <name type="synonym">Freshwater snail</name>
    <dbReference type="NCBI Taxonomy" id="6526"/>
    <lineage>
        <taxon>Eukaryota</taxon>
        <taxon>Metazoa</taxon>
        <taxon>Spiralia</taxon>
        <taxon>Lophotrochozoa</taxon>
        <taxon>Mollusca</taxon>
        <taxon>Gastropoda</taxon>
        <taxon>Heterobranchia</taxon>
        <taxon>Euthyneura</taxon>
        <taxon>Panpulmonata</taxon>
        <taxon>Hygrophila</taxon>
        <taxon>Lymnaeoidea</taxon>
        <taxon>Planorbidae</taxon>
        <taxon>Biomphalaria</taxon>
    </lineage>
</organism>
<dbReference type="AlphaFoldDB" id="A0A2C9LSI2"/>
<gene>
    <name evidence="1" type="primary">106067022</name>
</gene>
<dbReference type="Proteomes" id="UP000076420">
    <property type="component" value="Unassembled WGS sequence"/>
</dbReference>
<evidence type="ECO:0000313" key="2">
    <source>
        <dbReference type="Proteomes" id="UP000076420"/>
    </source>
</evidence>
<dbReference type="KEGG" id="bgt:106067022"/>
<dbReference type="CDD" id="cd17039">
    <property type="entry name" value="Ubl_ubiquitin_like"/>
    <property type="match status" value="1"/>
</dbReference>
<dbReference type="VEuPathDB" id="VectorBase:BGLB034486"/>
<dbReference type="SUPFAM" id="SSF54236">
    <property type="entry name" value="Ubiquitin-like"/>
    <property type="match status" value="1"/>
</dbReference>
<evidence type="ECO:0000313" key="1">
    <source>
        <dbReference type="EnsemblMetazoa" id="BGLB034486-PB"/>
    </source>
</evidence>
<name>A0A2C9LSI2_BIOGL</name>
<dbReference type="Gene3D" id="3.10.20.90">
    <property type="entry name" value="Phosphatidylinositol 3-kinase Catalytic Subunit, Chain A, domain 1"/>
    <property type="match status" value="1"/>
</dbReference>
<protein>
    <recommendedName>
        <fullName evidence="3">Ubiquitin-like domain-containing protein</fullName>
    </recommendedName>
</protein>
<sequence>MGFIVVIEILSKMSKEISDAEYPSHIYEAQHSVRIEFFCQCPVGTITIHSAECGLDITILGLKINLQNVFHLQPENQSWYLRSTLLNDKDTLASYGIVGTERTSEDAVKILVKQA</sequence>